<dbReference type="EMBL" id="BKCJ010474519">
    <property type="protein sequence ID" value="GFA71700.1"/>
    <property type="molecule type" value="Genomic_DNA"/>
</dbReference>
<dbReference type="PANTHER" id="PTHR33710">
    <property type="entry name" value="BNAC02G09200D PROTEIN"/>
    <property type="match status" value="1"/>
</dbReference>
<evidence type="ECO:0000256" key="1">
    <source>
        <dbReference type="SAM" id="MobiDB-lite"/>
    </source>
</evidence>
<dbReference type="PANTHER" id="PTHR33710:SF71">
    <property type="entry name" value="ENDONUCLEASE_EXONUCLEASE_PHOSPHATASE DOMAIN-CONTAINING PROTEIN"/>
    <property type="match status" value="1"/>
</dbReference>
<protein>
    <recommendedName>
        <fullName evidence="3">DUF4283 domain-containing protein</fullName>
    </recommendedName>
</protein>
<accession>A0A699K6I8</accession>
<sequence>EKAIGKDGKVLLLVRRVQVCTEPGGVSSNQSSGWEDHTVQAMKTTSFASALHAKNKTPKVNFRILNEENMEDADFVIPKENVEMAHARFANSLSKFGFQSMIKDDDDVYYFKFTSLTGRIGYARALIEVSADIDLKKEVTMAVPLLIGEGHIKEKMVVEYDWTPPRYDDCKVFGHLTHDCPKRVVEPVKEVLDSVINDGFTEVKKKKHKSKQVKQVDGVRLSKPKPSFYYRKVEKGETSSSAGNIQAKVAKSNANTSDGAPKTSSTKEPSGVLNESNSDDLEELIIEGPDRRRTDETELAGVSTPIDEVIMENKLSVCAILESHVAVSNLDKLCPKVFRNWDWTTNGNLCSKGTRIMLGWNKYEVDVTNQKQKGGEGILKKIDRVFGNLEFNESFVGAHAIFHPYRVSDHSPTVLILPSKTKFLPKPFKFINILAHHVKFKDVVSEGWASSVSGFCMFKVVKKLKILKKPLRKLLYAHGNIHENVTRLRTEVDNAQKALDTDPFNLSLREQEATYVNAYNEALILQERFLKQRAKIQWLKEGIQILLISTRPLKAGLVGAVSMLLLTLVAGST</sequence>
<feature type="compositionally biased region" description="Polar residues" evidence="1">
    <location>
        <begin position="252"/>
        <end position="276"/>
    </location>
</feature>
<reference evidence="2" key="1">
    <citation type="journal article" date="2019" name="Sci. Rep.">
        <title>Draft genome of Tanacetum cinerariifolium, the natural source of mosquito coil.</title>
        <authorList>
            <person name="Yamashiro T."/>
            <person name="Shiraishi A."/>
            <person name="Satake H."/>
            <person name="Nakayama K."/>
        </authorList>
    </citation>
    <scope>NUCLEOTIDE SEQUENCE</scope>
</reference>
<feature type="non-terminal residue" evidence="2">
    <location>
        <position position="1"/>
    </location>
</feature>
<organism evidence="2">
    <name type="scientific">Tanacetum cinerariifolium</name>
    <name type="common">Dalmatian daisy</name>
    <name type="synonym">Chrysanthemum cinerariifolium</name>
    <dbReference type="NCBI Taxonomy" id="118510"/>
    <lineage>
        <taxon>Eukaryota</taxon>
        <taxon>Viridiplantae</taxon>
        <taxon>Streptophyta</taxon>
        <taxon>Embryophyta</taxon>
        <taxon>Tracheophyta</taxon>
        <taxon>Spermatophyta</taxon>
        <taxon>Magnoliopsida</taxon>
        <taxon>eudicotyledons</taxon>
        <taxon>Gunneridae</taxon>
        <taxon>Pentapetalae</taxon>
        <taxon>asterids</taxon>
        <taxon>campanulids</taxon>
        <taxon>Asterales</taxon>
        <taxon>Asteraceae</taxon>
        <taxon>Asteroideae</taxon>
        <taxon>Anthemideae</taxon>
        <taxon>Anthemidinae</taxon>
        <taxon>Tanacetum</taxon>
    </lineage>
</organism>
<name>A0A699K6I8_TANCI</name>
<evidence type="ECO:0008006" key="3">
    <source>
        <dbReference type="Google" id="ProtNLM"/>
    </source>
</evidence>
<gene>
    <name evidence="2" type="ORF">Tci_643672</name>
</gene>
<feature type="region of interest" description="Disordered" evidence="1">
    <location>
        <begin position="233"/>
        <end position="296"/>
    </location>
</feature>
<dbReference type="AlphaFoldDB" id="A0A699K6I8"/>
<comment type="caution">
    <text evidence="2">The sequence shown here is derived from an EMBL/GenBank/DDBJ whole genome shotgun (WGS) entry which is preliminary data.</text>
</comment>
<proteinExistence type="predicted"/>
<evidence type="ECO:0000313" key="2">
    <source>
        <dbReference type="EMBL" id="GFA71700.1"/>
    </source>
</evidence>